<dbReference type="Gene3D" id="2.130.10.80">
    <property type="entry name" value="Galactose oxidase/kelch, beta-propeller"/>
    <property type="match status" value="4"/>
</dbReference>
<dbReference type="SMART" id="SM00612">
    <property type="entry name" value="Kelch"/>
    <property type="match status" value="6"/>
</dbReference>
<dbReference type="InterPro" id="IPR037293">
    <property type="entry name" value="Gal_Oxidase_central_sf"/>
</dbReference>
<reference evidence="3" key="1">
    <citation type="submission" date="2021-02" db="EMBL/GenBank/DDBJ databases">
        <authorList>
            <person name="Nowell W R."/>
        </authorList>
    </citation>
    <scope>NUCLEOTIDE SEQUENCE</scope>
</reference>
<evidence type="ECO:0000313" key="5">
    <source>
        <dbReference type="Proteomes" id="UP000677228"/>
    </source>
</evidence>
<dbReference type="PANTHER" id="PTHR46344">
    <property type="entry name" value="OS02G0202900 PROTEIN"/>
    <property type="match status" value="1"/>
</dbReference>
<dbReference type="EMBL" id="CAJOBA010008817">
    <property type="protein sequence ID" value="CAF3837139.1"/>
    <property type="molecule type" value="Genomic_DNA"/>
</dbReference>
<evidence type="ECO:0000256" key="1">
    <source>
        <dbReference type="ARBA" id="ARBA00022441"/>
    </source>
</evidence>
<feature type="non-terminal residue" evidence="3">
    <location>
        <position position="1"/>
    </location>
</feature>
<dbReference type="AlphaFoldDB" id="A0A8S2E3R8"/>
<evidence type="ECO:0000313" key="3">
    <source>
        <dbReference type="EMBL" id="CAF1073097.1"/>
    </source>
</evidence>
<gene>
    <name evidence="3" type="ORF">OVA965_LOCUS17990</name>
    <name evidence="4" type="ORF">TMI583_LOCUS18002</name>
</gene>
<dbReference type="InterPro" id="IPR015915">
    <property type="entry name" value="Kelch-typ_b-propeller"/>
</dbReference>
<protein>
    <submittedName>
        <fullName evidence="3">Uncharacterized protein</fullName>
    </submittedName>
</protein>
<accession>A0A8S2E3R8</accession>
<dbReference type="Pfam" id="PF01344">
    <property type="entry name" value="Kelch_1"/>
    <property type="match status" value="2"/>
</dbReference>
<dbReference type="InterPro" id="IPR006652">
    <property type="entry name" value="Kelch_1"/>
</dbReference>
<dbReference type="Proteomes" id="UP000677228">
    <property type="component" value="Unassembled WGS sequence"/>
</dbReference>
<sequence>MSTGRMATARSMHTATLLNSGKVLVTGGLDLHLLASCEIYDPSTSLWNPTASMANVRYYHTATLLNSGKVLVTGGWGLDLLASCEIYDPSTGQWSITASMGNARDLHTATLLNSGKVLVTGGVESLSSANSNCEIYDPSTGLWSFTGSMKEPRRMHTATLLNSGQVLVTGGRGLSTHYLNSCEIYDPSTGLWSPTASMANVRQYHTATLLNSGQVLVTAGADSSFSFLTSSEIYDPSTGQWTTVGSTAYAHMQHAATLLNSGKVLVAGGEVSYINPSKISEIFDPSTGQWNTTANMAHARMQHAATLLDSGEVLITGGGESTYRKILYEKTEKEATYVYLSLINFIITAFIDQATPIDQRIFYAWVTVFSSRLWKAWLQYVRNPDEILDTGNKNDVNQMKTKKVNKEKFYMTNVAYQSLELNAHNLLFIAMLVVEEQIQEDALNIFILNSQTCESTFRMVRSMSGMVSMRNLCDHYSVSDSESPCTKCAKNAGITTCDGCLAKFCRRCFNDHRQDLSKELDNAVYEHDILKQELEMPNKNNSHHLLKQIDEWKKDSIDKINQLADECR</sequence>
<proteinExistence type="predicted"/>
<dbReference type="Pfam" id="PF24681">
    <property type="entry name" value="Kelch_KLHDC2_KLHL20_DRC7"/>
    <property type="match status" value="1"/>
</dbReference>
<evidence type="ECO:0000256" key="2">
    <source>
        <dbReference type="ARBA" id="ARBA00022737"/>
    </source>
</evidence>
<dbReference type="SUPFAM" id="SSF117281">
    <property type="entry name" value="Kelch motif"/>
    <property type="match status" value="1"/>
</dbReference>
<name>A0A8S2E3R8_9BILA</name>
<keyword evidence="1" id="KW-0880">Kelch repeat</keyword>
<dbReference type="PANTHER" id="PTHR46344:SF27">
    <property type="entry name" value="KELCH REPEAT SUPERFAMILY PROTEIN"/>
    <property type="match status" value="1"/>
</dbReference>
<evidence type="ECO:0000313" key="4">
    <source>
        <dbReference type="EMBL" id="CAF3837139.1"/>
    </source>
</evidence>
<dbReference type="EMBL" id="CAJNOK010008801">
    <property type="protein sequence ID" value="CAF1073097.1"/>
    <property type="molecule type" value="Genomic_DNA"/>
</dbReference>
<keyword evidence="2" id="KW-0677">Repeat</keyword>
<comment type="caution">
    <text evidence="3">The sequence shown here is derived from an EMBL/GenBank/DDBJ whole genome shotgun (WGS) entry which is preliminary data.</text>
</comment>
<dbReference type="Proteomes" id="UP000682733">
    <property type="component" value="Unassembled WGS sequence"/>
</dbReference>
<organism evidence="3 5">
    <name type="scientific">Didymodactylos carnosus</name>
    <dbReference type="NCBI Taxonomy" id="1234261"/>
    <lineage>
        <taxon>Eukaryota</taxon>
        <taxon>Metazoa</taxon>
        <taxon>Spiralia</taxon>
        <taxon>Gnathifera</taxon>
        <taxon>Rotifera</taxon>
        <taxon>Eurotatoria</taxon>
        <taxon>Bdelloidea</taxon>
        <taxon>Philodinida</taxon>
        <taxon>Philodinidae</taxon>
        <taxon>Didymodactylos</taxon>
    </lineage>
</organism>